<evidence type="ECO:0000256" key="1">
    <source>
        <dbReference type="SAM" id="MobiDB-lite"/>
    </source>
</evidence>
<name>A0A382AEC3_9ZZZZ</name>
<accession>A0A382AEC3</accession>
<sequence length="84" mass="9800">MTENELEHHFHRPTRANDPEWQEERAGEHGEDVLSLMYVLFNGTYGMGYDDEEAFFIFRQIIKRLEAHMGKAEATTAAQKTAQR</sequence>
<proteinExistence type="predicted"/>
<reference evidence="2" key="1">
    <citation type="submission" date="2018-05" db="EMBL/GenBank/DDBJ databases">
        <authorList>
            <person name="Lanie J.A."/>
            <person name="Ng W.-L."/>
            <person name="Kazmierczak K.M."/>
            <person name="Andrzejewski T.M."/>
            <person name="Davidsen T.M."/>
            <person name="Wayne K.J."/>
            <person name="Tettelin H."/>
            <person name="Glass J.I."/>
            <person name="Rusch D."/>
            <person name="Podicherti R."/>
            <person name="Tsui H.-C.T."/>
            <person name="Winkler M.E."/>
        </authorList>
    </citation>
    <scope>NUCLEOTIDE SEQUENCE</scope>
</reference>
<gene>
    <name evidence="2" type="ORF">METZ01_LOCUS152720</name>
</gene>
<dbReference type="AlphaFoldDB" id="A0A382AEC3"/>
<dbReference type="EMBL" id="UINC01025032">
    <property type="protein sequence ID" value="SVA99866.1"/>
    <property type="molecule type" value="Genomic_DNA"/>
</dbReference>
<organism evidence="2">
    <name type="scientific">marine metagenome</name>
    <dbReference type="NCBI Taxonomy" id="408172"/>
    <lineage>
        <taxon>unclassified sequences</taxon>
        <taxon>metagenomes</taxon>
        <taxon>ecological metagenomes</taxon>
    </lineage>
</organism>
<feature type="compositionally biased region" description="Basic and acidic residues" evidence="1">
    <location>
        <begin position="15"/>
        <end position="27"/>
    </location>
</feature>
<evidence type="ECO:0000313" key="2">
    <source>
        <dbReference type="EMBL" id="SVA99866.1"/>
    </source>
</evidence>
<feature type="region of interest" description="Disordered" evidence="1">
    <location>
        <begin position="1"/>
        <end position="27"/>
    </location>
</feature>
<protein>
    <submittedName>
        <fullName evidence="2">Uncharacterized protein</fullName>
    </submittedName>
</protein>